<gene>
    <name evidence="2" type="ORF">QUG93_13400</name>
</gene>
<organism evidence="2 3">
    <name type="scientific">Curtobacterium caseinilyticum</name>
    <dbReference type="NCBI Taxonomy" id="3055137"/>
    <lineage>
        <taxon>Bacteria</taxon>
        <taxon>Bacillati</taxon>
        <taxon>Actinomycetota</taxon>
        <taxon>Actinomycetes</taxon>
        <taxon>Micrococcales</taxon>
        <taxon>Microbacteriaceae</taxon>
        <taxon>Curtobacterium</taxon>
    </lineage>
</organism>
<dbReference type="EMBL" id="JAUCMN010000009">
    <property type="protein sequence ID" value="MDM7892685.1"/>
    <property type="molecule type" value="Genomic_DNA"/>
</dbReference>
<feature type="signal peptide" evidence="1">
    <location>
        <begin position="1"/>
        <end position="27"/>
    </location>
</feature>
<dbReference type="PROSITE" id="PS51257">
    <property type="entry name" value="PROKAR_LIPOPROTEIN"/>
    <property type="match status" value="1"/>
</dbReference>
<keyword evidence="3" id="KW-1185">Reference proteome</keyword>
<reference evidence="2 3" key="1">
    <citation type="submission" date="2023-06" db="EMBL/GenBank/DDBJ databases">
        <authorList>
            <person name="Feng G."/>
            <person name="Li J."/>
            <person name="Zhu H."/>
        </authorList>
    </citation>
    <scope>NUCLEOTIDE SEQUENCE [LARGE SCALE GENOMIC DNA]</scope>
    <source>
        <strain evidence="2 3">RHCKG28</strain>
    </source>
</reference>
<evidence type="ECO:0000313" key="3">
    <source>
        <dbReference type="Proteomes" id="UP001236404"/>
    </source>
</evidence>
<protein>
    <recommendedName>
        <fullName evidence="4">Serine hydrolase</fullName>
    </recommendedName>
</protein>
<evidence type="ECO:0000313" key="2">
    <source>
        <dbReference type="EMBL" id="MDM7892685.1"/>
    </source>
</evidence>
<proteinExistence type="predicted"/>
<dbReference type="Proteomes" id="UP001236404">
    <property type="component" value="Unassembled WGS sequence"/>
</dbReference>
<dbReference type="SUPFAM" id="SSF56601">
    <property type="entry name" value="beta-lactamase/transpeptidase-like"/>
    <property type="match status" value="1"/>
</dbReference>
<dbReference type="RefSeq" id="WP_289474618.1">
    <property type="nucleotide sequence ID" value="NZ_JAUCMN010000009.1"/>
</dbReference>
<accession>A0ABT7TSW5</accession>
<evidence type="ECO:0008006" key="4">
    <source>
        <dbReference type="Google" id="ProtNLM"/>
    </source>
</evidence>
<sequence length="291" mass="29743">MPRLLRCPTARSIASLAVLVTTSVSLAGCSASPEPAVPHPTPAASRTPQAMTAAEFSERLAAYERKHDLRVRVDAIDTGDDHHLGFRATEAVPLDMRALTASVLVLADASDDELAASPAAFEATAGTGASATLLDAVAAALQTSAPEAQQTLVTWLGGDDALRRRADALLGPSSAGPSARSFATLLDDAVYGETLAPERRGTLRNILLNSAGSPATAAGTDAPWEVAGVSDRSQAGTLVEVSTLEVPYRASGDAPPVVLALVVTGAAGQRAASRAAEEVSTLVTHALPPTR</sequence>
<evidence type="ECO:0000256" key="1">
    <source>
        <dbReference type="SAM" id="SignalP"/>
    </source>
</evidence>
<keyword evidence="1" id="KW-0732">Signal</keyword>
<name>A0ABT7TSW5_9MICO</name>
<comment type="caution">
    <text evidence="2">The sequence shown here is derived from an EMBL/GenBank/DDBJ whole genome shotgun (WGS) entry which is preliminary data.</text>
</comment>
<feature type="chain" id="PRO_5047138412" description="Serine hydrolase" evidence="1">
    <location>
        <begin position="28"/>
        <end position="291"/>
    </location>
</feature>
<dbReference type="Gene3D" id="3.40.710.10">
    <property type="entry name" value="DD-peptidase/beta-lactamase superfamily"/>
    <property type="match status" value="1"/>
</dbReference>
<dbReference type="InterPro" id="IPR012338">
    <property type="entry name" value="Beta-lactam/transpept-like"/>
</dbReference>